<feature type="domain" description="GST N-terminal" evidence="8">
    <location>
        <begin position="358"/>
        <end position="438"/>
    </location>
</feature>
<feature type="domain" description="GST C-terminal" evidence="9">
    <location>
        <begin position="443"/>
        <end position="566"/>
    </location>
</feature>
<dbReference type="PROSITE" id="PS50405">
    <property type="entry name" value="GST_CTER"/>
    <property type="match status" value="3"/>
</dbReference>
<evidence type="ECO:0000259" key="9">
    <source>
        <dbReference type="PROSITE" id="PS50405"/>
    </source>
</evidence>
<comment type="similarity">
    <text evidence="6">Belongs to the GST superfamily. Tau family.</text>
</comment>
<dbReference type="Pfam" id="PF25907">
    <property type="entry name" value="DUF7962"/>
    <property type="match status" value="1"/>
</dbReference>
<dbReference type="InterPro" id="IPR004046">
    <property type="entry name" value="GST_C"/>
</dbReference>
<dbReference type="PANTHER" id="PTHR11260:SF774">
    <property type="entry name" value="GLUTATHIONE TRANSFERASE"/>
    <property type="match status" value="1"/>
</dbReference>
<feature type="domain" description="GST C-terminal" evidence="9">
    <location>
        <begin position="654"/>
        <end position="786"/>
    </location>
</feature>
<dbReference type="OrthoDB" id="4951845at2759"/>
<feature type="domain" description="GST C-terminal" evidence="9">
    <location>
        <begin position="164"/>
        <end position="316"/>
    </location>
</feature>
<dbReference type="EC" id="2.5.1.18" evidence="2"/>
<dbReference type="InterPro" id="IPR045074">
    <property type="entry name" value="GST_C_Tau"/>
</dbReference>
<dbReference type="AlphaFoldDB" id="A0A8J5YZT9"/>
<accession>A0A8J5YZT9</accession>
<feature type="domain" description="GST N-terminal" evidence="8">
    <location>
        <begin position="2"/>
        <end position="81"/>
    </location>
</feature>
<evidence type="ECO:0000256" key="7">
    <source>
        <dbReference type="ARBA" id="ARBA00047960"/>
    </source>
</evidence>
<keyword evidence="3" id="KW-0963">Cytoplasm</keyword>
<dbReference type="SFLD" id="SFLDS00019">
    <property type="entry name" value="Glutathione_Transferase_(cytos"/>
    <property type="match status" value="3"/>
</dbReference>
<evidence type="ECO:0000256" key="2">
    <source>
        <dbReference type="ARBA" id="ARBA00012452"/>
    </source>
</evidence>
<dbReference type="GO" id="GO:0004364">
    <property type="term" value="F:glutathione transferase activity"/>
    <property type="evidence" value="ECO:0007669"/>
    <property type="project" value="UniProtKB-EC"/>
</dbReference>
<evidence type="ECO:0000256" key="4">
    <source>
        <dbReference type="ARBA" id="ARBA00022575"/>
    </source>
</evidence>
<comment type="subcellular location">
    <subcellularLocation>
        <location evidence="1">Cytoplasm</location>
        <location evidence="1">Cytosol</location>
    </subcellularLocation>
</comment>
<dbReference type="Pfam" id="PF02798">
    <property type="entry name" value="GST_N"/>
    <property type="match status" value="3"/>
</dbReference>
<evidence type="ECO:0000256" key="1">
    <source>
        <dbReference type="ARBA" id="ARBA00004514"/>
    </source>
</evidence>
<dbReference type="InterPro" id="IPR040079">
    <property type="entry name" value="Glutathione_S-Trfase"/>
</dbReference>
<dbReference type="InterPro" id="IPR058268">
    <property type="entry name" value="DUF7962"/>
</dbReference>
<dbReference type="Gene3D" id="3.40.30.10">
    <property type="entry name" value="Glutaredoxin"/>
    <property type="match status" value="3"/>
</dbReference>
<dbReference type="Gene3D" id="1.20.1050.10">
    <property type="match status" value="4"/>
</dbReference>
<dbReference type="InterPro" id="IPR036249">
    <property type="entry name" value="Thioredoxin-like_sf"/>
</dbReference>
<evidence type="ECO:0000259" key="8">
    <source>
        <dbReference type="PROSITE" id="PS50404"/>
    </source>
</evidence>
<sequence length="792" mass="92251">MAVVKLFGAWFSPYAYRVIWALKLKGIPYEYIEEDIRNKSPLLLQYNPIHKKIPVLVHDGKPICESTVILQYIDEIWPQNPLLPADPYDRAVHLMAKLYQADGEEQRAAAKEWLEMLEVMEEHALIEGKKFFGGDEINMVDIAFSFVAHWLGVLEDVVGLEMFDPHKFPRVSSWIQNFKSIPVIKENLPDANKMFAFSKHGREMILIISTKSLISKLYRTDGEEQQAVAKECLEMLEVVEEHALIRGKKFFGGDKINMVDIAFCSVAHWLGDIEDFAGPKIFEPHKFPRLNSWIQNFKSVPVIKDNLPDADKMLALLKHGREMLLTVQEQSKSATQKQRYNATFNLIQNRNQTSHTMDELKLFGFWPSPYSRRVIWALKLKGVDYEYIEEDLPFNKSELLLQYNPVHKKIPVLVHGGKPIAESLVILEYIDEVWPHNPLLPKDAYEKSEAMFWAKFIDENTGPMWGFFQKFGEEQQNAIESYSEILRKIEEHGLRDKKFFGGDQIGIADLVLGMVIHMLAPMEEVVGYKFIKADSFPRLHAWVKHFSEHPVIKDNVPDYTERPKHYTMDEVKLFGFWPSPFSRRVIWALKLKGVEYEYIEEDLPYNKSDLLLQYNPVHKKIPVLVHGGKPIAESLVILEYIDEVWPHNPLLQKDAYERSVARFWAKFIEEKTQPMWEFFRKFGEEQQKAIENNYEILRTIEEHGLGDKKFFGGDHIGVADLVFGMVIHMLAPMEEVVGGVKFIKADSFPRLHAWVRHFSEHPVIKDNVPDYTRVVDFLKKRRELYSKSQHNH</sequence>
<keyword evidence="5" id="KW-0808">Transferase</keyword>
<protein>
    <recommendedName>
        <fullName evidence="2">glutathione transferase</fullName>
        <ecNumber evidence="2">2.5.1.18</ecNumber>
    </recommendedName>
</protein>
<dbReference type="InterPro" id="IPR004045">
    <property type="entry name" value="Glutathione_S-Trfase_N"/>
</dbReference>
<dbReference type="CDD" id="cd03058">
    <property type="entry name" value="GST_N_Tau"/>
    <property type="match status" value="3"/>
</dbReference>
<dbReference type="CDD" id="cd03185">
    <property type="entry name" value="GST_C_Tau"/>
    <property type="match status" value="4"/>
</dbReference>
<dbReference type="SFLD" id="SFLDG00358">
    <property type="entry name" value="Main_(cytGST)"/>
    <property type="match status" value="3"/>
</dbReference>
<keyword evidence="11" id="KW-1185">Reference proteome</keyword>
<dbReference type="SFLD" id="SFLDG01152">
    <property type="entry name" value="Main.3:_Omega-_and_Tau-like"/>
    <property type="match status" value="3"/>
</dbReference>
<dbReference type="InterPro" id="IPR010987">
    <property type="entry name" value="Glutathione-S-Trfase_C-like"/>
</dbReference>
<comment type="catalytic activity">
    <reaction evidence="7">
        <text>RX + glutathione = an S-substituted glutathione + a halide anion + H(+)</text>
        <dbReference type="Rhea" id="RHEA:16437"/>
        <dbReference type="ChEBI" id="CHEBI:15378"/>
        <dbReference type="ChEBI" id="CHEBI:16042"/>
        <dbReference type="ChEBI" id="CHEBI:17792"/>
        <dbReference type="ChEBI" id="CHEBI:57925"/>
        <dbReference type="ChEBI" id="CHEBI:90779"/>
        <dbReference type="EC" id="2.5.1.18"/>
    </reaction>
</comment>
<gene>
    <name evidence="10" type="ORF">CXB51_006179</name>
</gene>
<feature type="domain" description="GST N-terminal" evidence="8">
    <location>
        <begin position="569"/>
        <end position="649"/>
    </location>
</feature>
<dbReference type="Proteomes" id="UP000701853">
    <property type="component" value="Chromosome 3"/>
</dbReference>
<dbReference type="EMBL" id="JAHUZN010000003">
    <property type="protein sequence ID" value="KAG8499803.1"/>
    <property type="molecule type" value="Genomic_DNA"/>
</dbReference>
<proteinExistence type="inferred from homology"/>
<keyword evidence="4" id="KW-0216">Detoxification</keyword>
<dbReference type="InterPro" id="IPR045073">
    <property type="entry name" value="Omega/Tau-like"/>
</dbReference>
<comment type="caution">
    <text evidence="10">The sequence shown here is derived from an EMBL/GenBank/DDBJ whole genome shotgun (WGS) entry which is preliminary data.</text>
</comment>
<dbReference type="InterPro" id="IPR036282">
    <property type="entry name" value="Glutathione-S-Trfase_C_sf"/>
</dbReference>
<dbReference type="FunFam" id="3.40.30.10:FF:000014">
    <property type="entry name" value="Tau class glutathione S-transferase"/>
    <property type="match status" value="3"/>
</dbReference>
<dbReference type="GO" id="GO:0006749">
    <property type="term" value="P:glutathione metabolic process"/>
    <property type="evidence" value="ECO:0007669"/>
    <property type="project" value="InterPro"/>
</dbReference>
<evidence type="ECO:0000256" key="6">
    <source>
        <dbReference type="ARBA" id="ARBA00025743"/>
    </source>
</evidence>
<reference evidence="10 11" key="1">
    <citation type="journal article" date="2021" name="bioRxiv">
        <title>The Gossypium anomalum genome as a resource for cotton improvement and evolutionary analysis of hybrid incompatibility.</title>
        <authorList>
            <person name="Grover C.E."/>
            <person name="Yuan D."/>
            <person name="Arick M.A."/>
            <person name="Miller E.R."/>
            <person name="Hu G."/>
            <person name="Peterson D.G."/>
            <person name="Wendel J.F."/>
            <person name="Udall J.A."/>
        </authorList>
    </citation>
    <scope>NUCLEOTIDE SEQUENCE [LARGE SCALE GENOMIC DNA]</scope>
    <source>
        <strain evidence="10">JFW-Udall</strain>
        <tissue evidence="10">Leaf</tissue>
    </source>
</reference>
<dbReference type="PANTHER" id="PTHR11260">
    <property type="entry name" value="GLUTATHIONE S-TRANSFERASE, GST, SUPERFAMILY, GST DOMAIN CONTAINING"/>
    <property type="match status" value="1"/>
</dbReference>
<evidence type="ECO:0000256" key="3">
    <source>
        <dbReference type="ARBA" id="ARBA00022490"/>
    </source>
</evidence>
<dbReference type="SUPFAM" id="SSF47616">
    <property type="entry name" value="GST C-terminal domain-like"/>
    <property type="match status" value="4"/>
</dbReference>
<dbReference type="PROSITE" id="PS50404">
    <property type="entry name" value="GST_NTER"/>
    <property type="match status" value="3"/>
</dbReference>
<dbReference type="FunFam" id="1.20.1050.10:FF:000012">
    <property type="entry name" value="Tau class glutathione S-transferase"/>
    <property type="match status" value="2"/>
</dbReference>
<dbReference type="SUPFAM" id="SSF52833">
    <property type="entry name" value="Thioredoxin-like"/>
    <property type="match status" value="3"/>
</dbReference>
<dbReference type="GO" id="GO:0009407">
    <property type="term" value="P:toxin catabolic process"/>
    <property type="evidence" value="ECO:0007669"/>
    <property type="project" value="UniProtKB-ARBA"/>
</dbReference>
<name>A0A8J5YZT9_9ROSI</name>
<dbReference type="GO" id="GO:0005829">
    <property type="term" value="C:cytosol"/>
    <property type="evidence" value="ECO:0007669"/>
    <property type="project" value="UniProtKB-SubCell"/>
</dbReference>
<evidence type="ECO:0000313" key="11">
    <source>
        <dbReference type="Proteomes" id="UP000701853"/>
    </source>
</evidence>
<evidence type="ECO:0000256" key="5">
    <source>
        <dbReference type="ARBA" id="ARBA00022679"/>
    </source>
</evidence>
<evidence type="ECO:0000313" key="10">
    <source>
        <dbReference type="EMBL" id="KAG8499803.1"/>
    </source>
</evidence>
<organism evidence="10 11">
    <name type="scientific">Gossypium anomalum</name>
    <dbReference type="NCBI Taxonomy" id="47600"/>
    <lineage>
        <taxon>Eukaryota</taxon>
        <taxon>Viridiplantae</taxon>
        <taxon>Streptophyta</taxon>
        <taxon>Embryophyta</taxon>
        <taxon>Tracheophyta</taxon>
        <taxon>Spermatophyta</taxon>
        <taxon>Magnoliopsida</taxon>
        <taxon>eudicotyledons</taxon>
        <taxon>Gunneridae</taxon>
        <taxon>Pentapetalae</taxon>
        <taxon>rosids</taxon>
        <taxon>malvids</taxon>
        <taxon>Malvales</taxon>
        <taxon>Malvaceae</taxon>
        <taxon>Malvoideae</taxon>
        <taxon>Gossypium</taxon>
    </lineage>
</organism>
<dbReference type="Pfam" id="PF00043">
    <property type="entry name" value="GST_C"/>
    <property type="match status" value="3"/>
</dbReference>